<comment type="caution">
    <text evidence="3">The sequence shown here is derived from an EMBL/GenBank/DDBJ whole genome shotgun (WGS) entry which is preliminary data.</text>
</comment>
<evidence type="ECO:0000259" key="2">
    <source>
        <dbReference type="Pfam" id="PF13699"/>
    </source>
</evidence>
<dbReference type="AlphaFoldDB" id="A0A3B0BQ30"/>
<dbReference type="InterPro" id="IPR025295">
    <property type="entry name" value="eCIS_core_dom"/>
</dbReference>
<dbReference type="Proteomes" id="UP000270343">
    <property type="component" value="Unassembled WGS sequence"/>
</dbReference>
<organism evidence="3 4">
    <name type="scientific">Streptomyces klenkii</name>
    <dbReference type="NCBI Taxonomy" id="1420899"/>
    <lineage>
        <taxon>Bacteria</taxon>
        <taxon>Bacillati</taxon>
        <taxon>Actinomycetota</taxon>
        <taxon>Actinomycetes</taxon>
        <taxon>Kitasatosporales</taxon>
        <taxon>Streptomycetaceae</taxon>
        <taxon>Streptomyces</taxon>
    </lineage>
</organism>
<evidence type="ECO:0000313" key="4">
    <source>
        <dbReference type="Proteomes" id="UP000270343"/>
    </source>
</evidence>
<protein>
    <submittedName>
        <fullName evidence="3">DUF4157 domain-containing protein</fullName>
    </submittedName>
</protein>
<feature type="region of interest" description="Disordered" evidence="1">
    <location>
        <begin position="1"/>
        <end position="46"/>
    </location>
</feature>
<gene>
    <name evidence="3" type="ORF">D7231_12780</name>
</gene>
<proteinExistence type="predicted"/>
<keyword evidence="4" id="KW-1185">Reference proteome</keyword>
<dbReference type="RefSeq" id="WP_120755465.1">
    <property type="nucleotide sequence ID" value="NZ_RBAM01000004.1"/>
</dbReference>
<dbReference type="Pfam" id="PF13699">
    <property type="entry name" value="eCIS_core"/>
    <property type="match status" value="1"/>
</dbReference>
<dbReference type="EMBL" id="RBAM01000004">
    <property type="protein sequence ID" value="RKN74691.1"/>
    <property type="molecule type" value="Genomic_DNA"/>
</dbReference>
<reference evidence="3 4" key="1">
    <citation type="journal article" date="2015" name="Antonie Van Leeuwenhoek">
        <title>Streptomyces klenkii sp. nov., isolated from deep marine sediment.</title>
        <authorList>
            <person name="Veyisoglu A."/>
            <person name="Sahin N."/>
        </authorList>
    </citation>
    <scope>NUCLEOTIDE SEQUENCE [LARGE SCALE GENOMIC DNA]</scope>
    <source>
        <strain evidence="3 4">KCTC 29202</strain>
    </source>
</reference>
<name>A0A3B0BQ30_9ACTN</name>
<evidence type="ECO:0000313" key="3">
    <source>
        <dbReference type="EMBL" id="RKN74691.1"/>
    </source>
</evidence>
<dbReference type="OrthoDB" id="9153660at2"/>
<accession>A0A3B0BQ30</accession>
<feature type="domain" description="eCIS core" evidence="2">
    <location>
        <begin position="42"/>
        <end position="117"/>
    </location>
</feature>
<evidence type="ECO:0000256" key="1">
    <source>
        <dbReference type="SAM" id="MobiDB-lite"/>
    </source>
</evidence>
<sequence length="552" mass="59454">MSSRTFGPAPHRSTPATQERRATARASLRSRGRPRGSSGQALDSNTRQLFESRFRYDFSRVRVHSRQEEAESAVTLDASAYTFGRDIVFAPGRYQPGTDAGRRLLAHELAHVIQQGAQTATSLPALEVSRADDTGERAAERAAEAVTHPGYSRSAAPGDGRADAVASLTRQGLAIQRAITPEDVSAEMAGRRFQLTQAFSANGVPLPAGTAVTVVTWFNLTETVVATAAGVPGAFDVPKRLLAPSRTAVPGMDPYSSGVAAQAATVEKSETELADWEAKKGQFKTPKAVETFEKERLRREDMLAKRRKVLNRRLIQETMFNRFDKKIKEEVDAANAAHGLTGRDALDPNLVKSMFFQETQLGTAGVHLEVPPSHPTKTRFNLAQVIDSSGLALLTLLEAEHPAVVASFSLGGLRTDLAAAQRELVQLTGKTNRTAAENTRLATLQGLSRQNWEPFIWGYKAAGASTGFADAIAAFFAPAAGGTPRNEDYDFWIHIAVFWLFKKHRSGMSWPDAIKAYNGSGTAAEHYRDAVVNRAAGAKQAGAGGGFVPGGI</sequence>